<organism evidence="1 2">
    <name type="scientific">Croceicoccus mobilis</name>
    <dbReference type="NCBI Taxonomy" id="1703339"/>
    <lineage>
        <taxon>Bacteria</taxon>
        <taxon>Pseudomonadati</taxon>
        <taxon>Pseudomonadota</taxon>
        <taxon>Alphaproteobacteria</taxon>
        <taxon>Sphingomonadales</taxon>
        <taxon>Erythrobacteraceae</taxon>
        <taxon>Croceicoccus</taxon>
    </lineage>
</organism>
<dbReference type="RefSeq" id="WP_156522063.1">
    <property type="nucleotide sequence ID" value="NZ_BMIP01000004.1"/>
</dbReference>
<accession>A0A916Z3S0</accession>
<evidence type="ECO:0000313" key="2">
    <source>
        <dbReference type="Proteomes" id="UP000612349"/>
    </source>
</evidence>
<name>A0A916Z3S0_9SPHN</name>
<gene>
    <name evidence="1" type="ORF">GCM10010990_22260</name>
</gene>
<proteinExistence type="predicted"/>
<comment type="caution">
    <text evidence="1">The sequence shown here is derived from an EMBL/GenBank/DDBJ whole genome shotgun (WGS) entry which is preliminary data.</text>
</comment>
<reference evidence="1" key="2">
    <citation type="submission" date="2020-09" db="EMBL/GenBank/DDBJ databases">
        <authorList>
            <person name="Sun Q."/>
            <person name="Zhou Y."/>
        </authorList>
    </citation>
    <scope>NUCLEOTIDE SEQUENCE</scope>
    <source>
        <strain evidence="1">CGMCC 1.15360</strain>
    </source>
</reference>
<dbReference type="Proteomes" id="UP000612349">
    <property type="component" value="Unassembled WGS sequence"/>
</dbReference>
<protein>
    <submittedName>
        <fullName evidence="1">Uncharacterized protein</fullName>
    </submittedName>
</protein>
<evidence type="ECO:0000313" key="1">
    <source>
        <dbReference type="EMBL" id="GGD72305.1"/>
    </source>
</evidence>
<reference evidence="1" key="1">
    <citation type="journal article" date="2014" name="Int. J. Syst. Evol. Microbiol.">
        <title>Complete genome sequence of Corynebacterium casei LMG S-19264T (=DSM 44701T), isolated from a smear-ripened cheese.</title>
        <authorList>
            <consortium name="US DOE Joint Genome Institute (JGI-PGF)"/>
            <person name="Walter F."/>
            <person name="Albersmeier A."/>
            <person name="Kalinowski J."/>
            <person name="Ruckert C."/>
        </authorList>
    </citation>
    <scope>NUCLEOTIDE SEQUENCE</scope>
    <source>
        <strain evidence="1">CGMCC 1.15360</strain>
    </source>
</reference>
<dbReference type="AlphaFoldDB" id="A0A916Z3S0"/>
<keyword evidence="2" id="KW-1185">Reference proteome</keyword>
<dbReference type="EMBL" id="BMIP01000004">
    <property type="protein sequence ID" value="GGD72305.1"/>
    <property type="molecule type" value="Genomic_DNA"/>
</dbReference>
<sequence length="75" mass="8484">MPGKTPDICETLSAALSDTIIHLVETRVSEPFLQRRARNECTSLFLTVASYAEREERVDIAKMMHQYASRSKEPG</sequence>